<evidence type="ECO:0000313" key="3">
    <source>
        <dbReference type="Proteomes" id="UP000321790"/>
    </source>
</evidence>
<dbReference type="AlphaFoldDB" id="A0A5C7B3H2"/>
<keyword evidence="3" id="KW-1185">Reference proteome</keyword>
<feature type="transmembrane region" description="Helical" evidence="1">
    <location>
        <begin position="118"/>
        <end position="139"/>
    </location>
</feature>
<proteinExistence type="predicted"/>
<gene>
    <name evidence="2" type="ORF">FUA26_05410</name>
</gene>
<keyword evidence="1" id="KW-0812">Transmembrane</keyword>
<sequence>MSRKIEFMRKRKSKIILNKLIKENKNENSLIKIRSYVLDFFGENSPEYEHSKSITYKFKEIIMQEYTGNIKTQYNEKQRLSIIKNKEKEINEFLKNCIETIENKGLYKKHNNNLLSELNNFQLIGMFTTVIVFSVYLGIRLSENKIIREFFLTITNQ</sequence>
<dbReference type="EMBL" id="VOSC01000016">
    <property type="protein sequence ID" value="TXE12402.1"/>
    <property type="molecule type" value="Genomic_DNA"/>
</dbReference>
<reference evidence="3" key="1">
    <citation type="submission" date="2019-08" db="EMBL/GenBank/DDBJ databases">
        <title>Seonamhaeicola sediminis sp. nov., isolated from marine sediment.</title>
        <authorList>
            <person name="Cao W.R."/>
        </authorList>
    </citation>
    <scope>NUCLEOTIDE SEQUENCE [LARGE SCALE GENOMIC DNA]</scope>
    <source>
        <strain evidence="3">Gy8</strain>
    </source>
</reference>
<evidence type="ECO:0000256" key="1">
    <source>
        <dbReference type="SAM" id="Phobius"/>
    </source>
</evidence>
<protein>
    <submittedName>
        <fullName evidence="2">Uncharacterized protein</fullName>
    </submittedName>
</protein>
<accession>A0A5C7B3H2</accession>
<dbReference type="Proteomes" id="UP000321790">
    <property type="component" value="Unassembled WGS sequence"/>
</dbReference>
<organism evidence="2 3">
    <name type="scientific">Seonamhaeicola algicola</name>
    <dbReference type="NCBI Taxonomy" id="1719036"/>
    <lineage>
        <taxon>Bacteria</taxon>
        <taxon>Pseudomonadati</taxon>
        <taxon>Bacteroidota</taxon>
        <taxon>Flavobacteriia</taxon>
        <taxon>Flavobacteriales</taxon>
        <taxon>Flavobacteriaceae</taxon>
    </lineage>
</organism>
<keyword evidence="1" id="KW-1133">Transmembrane helix</keyword>
<keyword evidence="1" id="KW-0472">Membrane</keyword>
<dbReference type="OrthoDB" id="9925521at2"/>
<evidence type="ECO:0000313" key="2">
    <source>
        <dbReference type="EMBL" id="TXE12402.1"/>
    </source>
</evidence>
<name>A0A5C7B3H2_9FLAO</name>
<comment type="caution">
    <text evidence="2">The sequence shown here is derived from an EMBL/GenBank/DDBJ whole genome shotgun (WGS) entry which is preliminary data.</text>
</comment>